<name>A6J4C2_RAT</name>
<protein>
    <submittedName>
        <fullName evidence="1">RCG58342</fullName>
    </submittedName>
</protein>
<dbReference type="EMBL" id="CH473975">
    <property type="protein sequence ID" value="EDL95445.1"/>
    <property type="molecule type" value="Genomic_DNA"/>
</dbReference>
<dbReference type="Proteomes" id="UP000234681">
    <property type="component" value="Chromosome 8"/>
</dbReference>
<organism evidence="1 2">
    <name type="scientific">Rattus norvegicus</name>
    <name type="common">Rat</name>
    <dbReference type="NCBI Taxonomy" id="10116"/>
    <lineage>
        <taxon>Eukaryota</taxon>
        <taxon>Metazoa</taxon>
        <taxon>Chordata</taxon>
        <taxon>Craniata</taxon>
        <taxon>Vertebrata</taxon>
        <taxon>Euteleostomi</taxon>
        <taxon>Mammalia</taxon>
        <taxon>Eutheria</taxon>
        <taxon>Euarchontoglires</taxon>
        <taxon>Glires</taxon>
        <taxon>Rodentia</taxon>
        <taxon>Myomorpha</taxon>
        <taxon>Muroidea</taxon>
        <taxon>Muridae</taxon>
        <taxon>Murinae</taxon>
        <taxon>Rattus</taxon>
    </lineage>
</organism>
<evidence type="ECO:0000313" key="2">
    <source>
        <dbReference type="Proteomes" id="UP000234681"/>
    </source>
</evidence>
<reference evidence="2" key="1">
    <citation type="submission" date="2005-09" db="EMBL/GenBank/DDBJ databases">
        <authorList>
            <person name="Mural R.J."/>
            <person name="Li P.W."/>
            <person name="Adams M.D."/>
            <person name="Amanatides P.G."/>
            <person name="Baden-Tillson H."/>
            <person name="Barnstead M."/>
            <person name="Chin S.H."/>
            <person name="Dew I."/>
            <person name="Evans C.A."/>
            <person name="Ferriera S."/>
            <person name="Flanigan M."/>
            <person name="Fosler C."/>
            <person name="Glodek A."/>
            <person name="Gu Z."/>
            <person name="Holt R.A."/>
            <person name="Jennings D."/>
            <person name="Kraft C.L."/>
            <person name="Lu F."/>
            <person name="Nguyen T."/>
            <person name="Nusskern D.R."/>
            <person name="Pfannkoch C.M."/>
            <person name="Sitter C."/>
            <person name="Sutton G.G."/>
            <person name="Venter J.C."/>
            <person name="Wang Z."/>
            <person name="Woodage T."/>
            <person name="Zheng X.H."/>
            <person name="Zhong F."/>
        </authorList>
    </citation>
    <scope>NUCLEOTIDE SEQUENCE [LARGE SCALE GENOMIC DNA]</scope>
    <source>
        <strain>BN</strain>
        <strain evidence="2">Sprague-Dawley</strain>
    </source>
</reference>
<proteinExistence type="predicted"/>
<dbReference type="AlphaFoldDB" id="A6J4C2"/>
<gene>
    <name evidence="1" type="ORF">rCG_58342</name>
</gene>
<evidence type="ECO:0000313" key="1">
    <source>
        <dbReference type="EMBL" id="EDL95445.1"/>
    </source>
</evidence>
<accession>A6J4C2</accession>
<sequence length="36" mass="4127">MRGFQDSTVSLSLNFSHTQVEKRHLFTKLLSKGLGY</sequence>